<dbReference type="Proteomes" id="UP000837857">
    <property type="component" value="Chromosome 1"/>
</dbReference>
<dbReference type="EMBL" id="OW152813">
    <property type="protein sequence ID" value="CAH2035084.1"/>
    <property type="molecule type" value="Genomic_DNA"/>
</dbReference>
<protein>
    <submittedName>
        <fullName evidence="2">Uncharacterized protein</fullName>
    </submittedName>
</protein>
<evidence type="ECO:0000313" key="3">
    <source>
        <dbReference type="Proteomes" id="UP000837857"/>
    </source>
</evidence>
<evidence type="ECO:0000256" key="1">
    <source>
        <dbReference type="SAM" id="MobiDB-lite"/>
    </source>
</evidence>
<gene>
    <name evidence="2" type="ORF">IPOD504_LOCUS408</name>
</gene>
<feature type="region of interest" description="Disordered" evidence="1">
    <location>
        <begin position="36"/>
        <end position="66"/>
    </location>
</feature>
<name>A0ABN8HPQ2_9NEOP</name>
<evidence type="ECO:0000313" key="2">
    <source>
        <dbReference type="EMBL" id="CAH2035084.1"/>
    </source>
</evidence>
<keyword evidence="3" id="KW-1185">Reference proteome</keyword>
<sequence length="76" mass="8482">MRRASHEEAWDSECAVRLSPPATAFHCNCYGSPEPYSQKPDQIRGRGARKNQSAAGRTGRKGERLRGYRYQSAIGV</sequence>
<feature type="non-terminal residue" evidence="2">
    <location>
        <position position="76"/>
    </location>
</feature>
<organism evidence="2 3">
    <name type="scientific">Iphiclides podalirius</name>
    <name type="common">scarce swallowtail</name>
    <dbReference type="NCBI Taxonomy" id="110791"/>
    <lineage>
        <taxon>Eukaryota</taxon>
        <taxon>Metazoa</taxon>
        <taxon>Ecdysozoa</taxon>
        <taxon>Arthropoda</taxon>
        <taxon>Hexapoda</taxon>
        <taxon>Insecta</taxon>
        <taxon>Pterygota</taxon>
        <taxon>Neoptera</taxon>
        <taxon>Endopterygota</taxon>
        <taxon>Lepidoptera</taxon>
        <taxon>Glossata</taxon>
        <taxon>Ditrysia</taxon>
        <taxon>Papilionoidea</taxon>
        <taxon>Papilionidae</taxon>
        <taxon>Papilioninae</taxon>
        <taxon>Iphiclides</taxon>
    </lineage>
</organism>
<accession>A0ABN8HPQ2</accession>
<proteinExistence type="predicted"/>
<reference evidence="2" key="1">
    <citation type="submission" date="2022-03" db="EMBL/GenBank/DDBJ databases">
        <authorList>
            <person name="Martin H S."/>
        </authorList>
    </citation>
    <scope>NUCLEOTIDE SEQUENCE</scope>
</reference>